<feature type="compositionally biased region" description="Low complexity" evidence="4">
    <location>
        <begin position="278"/>
        <end position="296"/>
    </location>
</feature>
<accession>A0AA47MEU3</accession>
<dbReference type="EMBL" id="JAOPHQ010004569">
    <property type="protein sequence ID" value="KAK0138835.1"/>
    <property type="molecule type" value="Genomic_DNA"/>
</dbReference>
<dbReference type="SUPFAM" id="SSF50978">
    <property type="entry name" value="WD40 repeat-like"/>
    <property type="match status" value="1"/>
</dbReference>
<gene>
    <name evidence="5" type="primary">Spag16</name>
    <name evidence="5" type="ORF">N1851_024622</name>
</gene>
<feature type="compositionally biased region" description="Low complexity" evidence="4">
    <location>
        <begin position="1"/>
        <end position="19"/>
    </location>
</feature>
<dbReference type="Gene3D" id="2.130.10.10">
    <property type="entry name" value="YVTN repeat-like/Quinoprotein amine dehydrogenase"/>
    <property type="match status" value="3"/>
</dbReference>
<feature type="region of interest" description="Disordered" evidence="4">
    <location>
        <begin position="1"/>
        <end position="27"/>
    </location>
</feature>
<dbReference type="PANTHER" id="PTHR14604:SF3">
    <property type="entry name" value="SPERM-ASSOCIATED ANTIGEN 16 PROTEIN"/>
    <property type="match status" value="1"/>
</dbReference>
<feature type="region of interest" description="Disordered" evidence="4">
    <location>
        <begin position="488"/>
        <end position="509"/>
    </location>
</feature>
<dbReference type="InterPro" id="IPR019775">
    <property type="entry name" value="WD40_repeat_CS"/>
</dbReference>
<dbReference type="InterPro" id="IPR050995">
    <property type="entry name" value="WD-F-box_domain-protein"/>
</dbReference>
<feature type="repeat" description="WD" evidence="3">
    <location>
        <begin position="361"/>
        <end position="402"/>
    </location>
</feature>
<feature type="repeat" description="WD" evidence="3">
    <location>
        <begin position="583"/>
        <end position="615"/>
    </location>
</feature>
<evidence type="ECO:0000256" key="2">
    <source>
        <dbReference type="ARBA" id="ARBA00022737"/>
    </source>
</evidence>
<dbReference type="InterPro" id="IPR036322">
    <property type="entry name" value="WD40_repeat_dom_sf"/>
</dbReference>
<evidence type="ECO:0000256" key="4">
    <source>
        <dbReference type="SAM" id="MobiDB-lite"/>
    </source>
</evidence>
<dbReference type="AlphaFoldDB" id="A0AA47MEU3"/>
<feature type="compositionally biased region" description="Low complexity" evidence="4">
    <location>
        <begin position="497"/>
        <end position="509"/>
    </location>
</feature>
<dbReference type="PROSITE" id="PS50082">
    <property type="entry name" value="WD_REPEATS_2"/>
    <property type="match status" value="5"/>
</dbReference>
<dbReference type="SMART" id="SM00320">
    <property type="entry name" value="WD40"/>
    <property type="match status" value="7"/>
</dbReference>
<organism evidence="5 6">
    <name type="scientific">Merluccius polli</name>
    <name type="common">Benguela hake</name>
    <name type="synonym">Merluccius cadenati</name>
    <dbReference type="NCBI Taxonomy" id="89951"/>
    <lineage>
        <taxon>Eukaryota</taxon>
        <taxon>Metazoa</taxon>
        <taxon>Chordata</taxon>
        <taxon>Craniata</taxon>
        <taxon>Vertebrata</taxon>
        <taxon>Euteleostomi</taxon>
        <taxon>Actinopterygii</taxon>
        <taxon>Neopterygii</taxon>
        <taxon>Teleostei</taxon>
        <taxon>Neoteleostei</taxon>
        <taxon>Acanthomorphata</taxon>
        <taxon>Zeiogadaria</taxon>
        <taxon>Gadariae</taxon>
        <taxon>Gadiformes</taxon>
        <taxon>Gadoidei</taxon>
        <taxon>Merlucciidae</taxon>
        <taxon>Merluccius</taxon>
    </lineage>
</organism>
<evidence type="ECO:0000256" key="3">
    <source>
        <dbReference type="PROSITE-ProRule" id="PRU00221"/>
    </source>
</evidence>
<feature type="repeat" description="WD" evidence="3">
    <location>
        <begin position="319"/>
        <end position="360"/>
    </location>
</feature>
<dbReference type="CDD" id="cd00200">
    <property type="entry name" value="WD40"/>
    <property type="match status" value="1"/>
</dbReference>
<feature type="repeat" description="WD" evidence="3">
    <location>
        <begin position="445"/>
        <end position="487"/>
    </location>
</feature>
<dbReference type="InterPro" id="IPR001680">
    <property type="entry name" value="WD40_rpt"/>
</dbReference>
<dbReference type="GO" id="GO:0035082">
    <property type="term" value="P:axoneme assembly"/>
    <property type="evidence" value="ECO:0007669"/>
    <property type="project" value="TreeGrafter"/>
</dbReference>
<dbReference type="GO" id="GO:1990716">
    <property type="term" value="C:axonemal central apparatus"/>
    <property type="evidence" value="ECO:0007669"/>
    <property type="project" value="TreeGrafter"/>
</dbReference>
<dbReference type="PROSITE" id="PS00678">
    <property type="entry name" value="WD_REPEATS_1"/>
    <property type="match status" value="3"/>
</dbReference>
<name>A0AA47MEU3_MERPO</name>
<keyword evidence="2" id="KW-0677">Repeat</keyword>
<keyword evidence="1 3" id="KW-0853">WD repeat</keyword>
<comment type="caution">
    <text evidence="5">The sequence shown here is derived from an EMBL/GenBank/DDBJ whole genome shotgun (WGS) entry which is preliminary data.</text>
</comment>
<reference evidence="5" key="1">
    <citation type="journal article" date="2023" name="Front. Mar. Sci.">
        <title>A new Merluccius polli reference genome to investigate the effects of global change in West African waters.</title>
        <authorList>
            <person name="Mateo J.L."/>
            <person name="Blanco-Fernandez C."/>
            <person name="Garcia-Vazquez E."/>
            <person name="Machado-Schiaffino G."/>
        </authorList>
    </citation>
    <scope>NUCLEOTIDE SEQUENCE</scope>
    <source>
        <strain evidence="5">C29</strain>
        <tissue evidence="5">Fin</tissue>
    </source>
</reference>
<feature type="repeat" description="WD" evidence="3">
    <location>
        <begin position="403"/>
        <end position="444"/>
    </location>
</feature>
<keyword evidence="6" id="KW-1185">Reference proteome</keyword>
<dbReference type="Proteomes" id="UP001174136">
    <property type="component" value="Unassembled WGS sequence"/>
</dbReference>
<proteinExistence type="predicted"/>
<dbReference type="InterPro" id="IPR020472">
    <property type="entry name" value="WD40_PAC1"/>
</dbReference>
<dbReference type="PROSITE" id="PS50294">
    <property type="entry name" value="WD_REPEATS_REGION"/>
    <property type="match status" value="5"/>
</dbReference>
<dbReference type="Pfam" id="PF00400">
    <property type="entry name" value="WD40"/>
    <property type="match status" value="6"/>
</dbReference>
<feature type="compositionally biased region" description="Basic and acidic residues" evidence="4">
    <location>
        <begin position="240"/>
        <end position="249"/>
    </location>
</feature>
<sequence>MTATTTTTTTTTTATTTTTDSFNFGDDNEDEFQYEVIVDEGDCGGVTEGEADFEATLNAVKEQSDGVGPPPPPPPEAVDDYIRNFLLRRGMTKTLDCFQTEWAEMLDAEPVPVLPDAYAQNHRLDRQLRHARLERDRYRSAASSAAETLSGLRRARDYHRAQHKRVLQERNRLAEDVRRLTVLCGRYEPAVRRITERYRTVLRQRTMAGLERDRLMEQVRRLQAAVHNMGPNEAGQSLNHHHDSGEAGRKTKSPVRKTTGDSKFPVGGGRRRGDVQWPTGVQGPPGVQGPTGVQGPLDPDSRGRPTEATADGFQLRSTIKAHGQPISCLASHPAKRTLATSSDDRRWRLWGLPGGDLVASGEGHTDWLSGVTFHPGETKLGTTGGDATVRVWDLAEGRLALSLRGHAGVTWGCSFHSCGDFVASCSIDFTVKVWDLQSERCRSTLRGHKGSVNSVEFLASGSNTLLSSSADKTLSLWDARTARCSQTVRGHTSPLNAATASSSSSSSSSSTTASSHAVASCDSCGVVMLWDTRNLVAPTAIVETGPRPSNQVAFDPRGKMLAVAGQDGSARVIDLATGQVAGVLRHGDAVQSVVFDHTGEYLLSGASDGQIYVWS</sequence>
<dbReference type="InterPro" id="IPR015943">
    <property type="entry name" value="WD40/YVTN_repeat-like_dom_sf"/>
</dbReference>
<dbReference type="PRINTS" id="PR00320">
    <property type="entry name" value="GPROTEINBRPT"/>
</dbReference>
<feature type="region of interest" description="Disordered" evidence="4">
    <location>
        <begin position="230"/>
        <end position="308"/>
    </location>
</feature>
<dbReference type="PANTHER" id="PTHR14604">
    <property type="entry name" value="WD40 REPEAT PF20"/>
    <property type="match status" value="1"/>
</dbReference>
<protein>
    <submittedName>
        <fullName evidence="5">Sperm-associated antigen 16 protein</fullName>
    </submittedName>
</protein>
<evidence type="ECO:0000313" key="6">
    <source>
        <dbReference type="Proteomes" id="UP001174136"/>
    </source>
</evidence>
<evidence type="ECO:0000256" key="1">
    <source>
        <dbReference type="ARBA" id="ARBA00022574"/>
    </source>
</evidence>
<evidence type="ECO:0000313" key="5">
    <source>
        <dbReference type="EMBL" id="KAK0138835.1"/>
    </source>
</evidence>